<dbReference type="RefSeq" id="WP_378800098.1">
    <property type="nucleotide sequence ID" value="NZ_JBHUER010000010.1"/>
</dbReference>
<comment type="caution">
    <text evidence="2">The sequence shown here is derived from an EMBL/GenBank/DDBJ whole genome shotgun (WGS) entry which is preliminary data.</text>
</comment>
<name>A0ABW4K9C1_9HYPH</name>
<dbReference type="PANTHER" id="PTHR30535:SF4">
    <property type="entry name" value="HEMIN-BINDING PERIPLASMIC PROTEIN HMUT"/>
    <property type="match status" value="1"/>
</dbReference>
<feature type="domain" description="Fe/B12 periplasmic-binding" evidence="1">
    <location>
        <begin position="43"/>
        <end position="297"/>
    </location>
</feature>
<dbReference type="Gene3D" id="3.40.50.1980">
    <property type="entry name" value="Nitrogenase molybdenum iron protein domain"/>
    <property type="match status" value="2"/>
</dbReference>
<dbReference type="InterPro" id="IPR002491">
    <property type="entry name" value="ABC_transptr_periplasmic_BD"/>
</dbReference>
<dbReference type="Pfam" id="PF01497">
    <property type="entry name" value="Peripla_BP_2"/>
    <property type="match status" value="1"/>
</dbReference>
<gene>
    <name evidence="2" type="ORF">ACFSCV_13490</name>
</gene>
<organism evidence="2 3">
    <name type="scientific">Methylopila henanensis</name>
    <dbReference type="NCBI Taxonomy" id="873516"/>
    <lineage>
        <taxon>Bacteria</taxon>
        <taxon>Pseudomonadati</taxon>
        <taxon>Pseudomonadota</taxon>
        <taxon>Alphaproteobacteria</taxon>
        <taxon>Hyphomicrobiales</taxon>
        <taxon>Methylopilaceae</taxon>
        <taxon>Methylopila</taxon>
    </lineage>
</organism>
<evidence type="ECO:0000313" key="2">
    <source>
        <dbReference type="EMBL" id="MFD1704013.1"/>
    </source>
</evidence>
<evidence type="ECO:0000259" key="1">
    <source>
        <dbReference type="PROSITE" id="PS50983"/>
    </source>
</evidence>
<reference evidence="3" key="1">
    <citation type="journal article" date="2019" name="Int. J. Syst. Evol. Microbiol.">
        <title>The Global Catalogue of Microorganisms (GCM) 10K type strain sequencing project: providing services to taxonomists for standard genome sequencing and annotation.</title>
        <authorList>
            <consortium name="The Broad Institute Genomics Platform"/>
            <consortium name="The Broad Institute Genome Sequencing Center for Infectious Disease"/>
            <person name="Wu L."/>
            <person name="Ma J."/>
        </authorList>
    </citation>
    <scope>NUCLEOTIDE SEQUENCE [LARGE SCALE GENOMIC DNA]</scope>
    <source>
        <strain evidence="3">KCTC 23707</strain>
    </source>
</reference>
<dbReference type="EMBL" id="JBHUER010000010">
    <property type="protein sequence ID" value="MFD1704013.1"/>
    <property type="molecule type" value="Genomic_DNA"/>
</dbReference>
<keyword evidence="3" id="KW-1185">Reference proteome</keyword>
<dbReference type="PROSITE" id="PS50983">
    <property type="entry name" value="FE_B12_PBP"/>
    <property type="match status" value="1"/>
</dbReference>
<protein>
    <submittedName>
        <fullName evidence="2">Hemin ABC transporter substrate-binding protein</fullName>
    </submittedName>
</protein>
<dbReference type="Proteomes" id="UP001597308">
    <property type="component" value="Unassembled WGS sequence"/>
</dbReference>
<evidence type="ECO:0000313" key="3">
    <source>
        <dbReference type="Proteomes" id="UP001597308"/>
    </source>
</evidence>
<dbReference type="SUPFAM" id="SSF53807">
    <property type="entry name" value="Helical backbone' metal receptor"/>
    <property type="match status" value="1"/>
</dbReference>
<proteinExistence type="predicted"/>
<sequence>MATRAHDGPSIIPTRRAALLSGLAAAATPLWSPTVFAKAGGDRVLTLGGGVTEIVYALGCGDRVVGVDLTSTYPPAARGKPNVGYYRRLSAEGVLGLSPTTIVAAEGSGPKETMDVLAAASVRLVSLREIERPDDIVARIGAVAAALGEEERGRELADAVAADLATLAEDIARIENRRRALILLGPSSGGPLTAAGVRSTGALALELVGCDNAATAMTGWKALVDEAALAIDPDAVIVMATGAPVSVEAVSRHPALAQSSAVRDNRIVVADALGLVGFGPRVAHIARAVARQVYPEHTFRALPERPWTASQAASR</sequence>
<dbReference type="InterPro" id="IPR050902">
    <property type="entry name" value="ABC_Transporter_SBP"/>
</dbReference>
<accession>A0ABW4K9C1</accession>
<dbReference type="PANTHER" id="PTHR30535">
    <property type="entry name" value="VITAMIN B12-BINDING PROTEIN"/>
    <property type="match status" value="1"/>
</dbReference>